<evidence type="ECO:0000313" key="2">
    <source>
        <dbReference type="EMBL" id="JAG33751.1"/>
    </source>
</evidence>
<dbReference type="EMBL" id="GDHC01008864">
    <property type="protein sequence ID" value="JAQ09765.1"/>
    <property type="molecule type" value="Transcribed_RNA"/>
</dbReference>
<reference evidence="2" key="1">
    <citation type="journal article" date="2014" name="PLoS ONE">
        <title>Transcriptome-Based Identification of ABC Transporters in the Western Tarnished Plant Bug Lygus hesperus.</title>
        <authorList>
            <person name="Hull J.J."/>
            <person name="Chaney K."/>
            <person name="Geib S.M."/>
            <person name="Fabrick J.A."/>
            <person name="Brent C.S."/>
            <person name="Walsh D."/>
            <person name="Lavine L.C."/>
        </authorList>
    </citation>
    <scope>NUCLEOTIDE SEQUENCE</scope>
</reference>
<feature type="compositionally biased region" description="Polar residues" evidence="1">
    <location>
        <begin position="52"/>
        <end position="62"/>
    </location>
</feature>
<protein>
    <submittedName>
        <fullName evidence="2">Uncharacterized protein</fullName>
    </submittedName>
</protein>
<gene>
    <name evidence="2" type="ORF">CM83_3364</name>
    <name evidence="3" type="ORF">g.3525</name>
</gene>
<feature type="region of interest" description="Disordered" evidence="1">
    <location>
        <begin position="16"/>
        <end position="62"/>
    </location>
</feature>
<name>A0A0A9YQ33_LYGHE</name>
<evidence type="ECO:0000313" key="3">
    <source>
        <dbReference type="EMBL" id="JAQ09765.1"/>
    </source>
</evidence>
<organism evidence="2">
    <name type="scientific">Lygus hesperus</name>
    <name type="common">Western plant bug</name>
    <dbReference type="NCBI Taxonomy" id="30085"/>
    <lineage>
        <taxon>Eukaryota</taxon>
        <taxon>Metazoa</taxon>
        <taxon>Ecdysozoa</taxon>
        <taxon>Arthropoda</taxon>
        <taxon>Hexapoda</taxon>
        <taxon>Insecta</taxon>
        <taxon>Pterygota</taxon>
        <taxon>Neoptera</taxon>
        <taxon>Paraneoptera</taxon>
        <taxon>Hemiptera</taxon>
        <taxon>Heteroptera</taxon>
        <taxon>Panheteroptera</taxon>
        <taxon>Cimicomorpha</taxon>
        <taxon>Miridae</taxon>
        <taxon>Mirini</taxon>
        <taxon>Lygus</taxon>
    </lineage>
</organism>
<dbReference type="AlphaFoldDB" id="A0A0A9YQ33"/>
<reference evidence="3" key="3">
    <citation type="journal article" date="2016" name="Gigascience">
        <title>De novo construction of an expanded transcriptome assembly for the western tarnished plant bug, Lygus hesperus.</title>
        <authorList>
            <person name="Tassone E.E."/>
            <person name="Geib S.M."/>
            <person name="Hall B."/>
            <person name="Fabrick J.A."/>
            <person name="Brent C.S."/>
            <person name="Hull J.J."/>
        </authorList>
    </citation>
    <scope>NUCLEOTIDE SEQUENCE</scope>
</reference>
<feature type="compositionally biased region" description="Low complexity" evidence="1">
    <location>
        <begin position="16"/>
        <end position="43"/>
    </location>
</feature>
<proteinExistence type="predicted"/>
<reference evidence="2" key="2">
    <citation type="submission" date="2014-07" db="EMBL/GenBank/DDBJ databases">
        <authorList>
            <person name="Hull J."/>
        </authorList>
    </citation>
    <scope>NUCLEOTIDE SEQUENCE</scope>
</reference>
<accession>A0A0A9YQ33</accession>
<sequence>MLTRKTSSLAYLRISSSLKSSSNSSSFRSGNKSNVSSSSIGSSGDRYKDKNNSSINKTSTLQALPAKPQPIASISAVPKCEEKEAVSFFANLNLHNTPLLANKPNIESIDSSTELMSMTQANGLLCKTP</sequence>
<dbReference type="EMBL" id="GBHO01009853">
    <property type="protein sequence ID" value="JAG33751.1"/>
    <property type="molecule type" value="Transcribed_RNA"/>
</dbReference>
<evidence type="ECO:0000256" key="1">
    <source>
        <dbReference type="SAM" id="MobiDB-lite"/>
    </source>
</evidence>